<evidence type="ECO:0000313" key="7">
    <source>
        <dbReference type="EMBL" id="GAA3361062.1"/>
    </source>
</evidence>
<feature type="domain" description="Erythromycin biosynthesis protein CIII-like C-terminal" evidence="5">
    <location>
        <begin position="255"/>
        <end position="395"/>
    </location>
</feature>
<comment type="caution">
    <text evidence="7">The sequence shown here is derived from an EMBL/GenBank/DDBJ whole genome shotgun (WGS) entry which is preliminary data.</text>
</comment>
<dbReference type="SUPFAM" id="SSF53756">
    <property type="entry name" value="UDP-Glycosyltransferase/glycogen phosphorylase"/>
    <property type="match status" value="1"/>
</dbReference>
<dbReference type="Pfam" id="PF21036">
    <property type="entry name" value="EryCIII-like_N"/>
    <property type="match status" value="1"/>
</dbReference>
<feature type="domain" description="Erythromycin biosynthesis protein CIII-like N-terminal" evidence="6">
    <location>
        <begin position="24"/>
        <end position="151"/>
    </location>
</feature>
<protein>
    <submittedName>
        <fullName evidence="7">Glycosyltransferase</fullName>
    </submittedName>
</protein>
<evidence type="ECO:0000256" key="4">
    <source>
        <dbReference type="SAM" id="MobiDB-lite"/>
    </source>
</evidence>
<proteinExistence type="inferred from homology"/>
<keyword evidence="3" id="KW-0808">Transferase</keyword>
<dbReference type="InterPro" id="IPR010610">
    <property type="entry name" value="EryCIII-like_C"/>
</dbReference>
<dbReference type="PANTHER" id="PTHR48050">
    <property type="entry name" value="STEROL 3-BETA-GLUCOSYLTRANSFERASE"/>
    <property type="match status" value="1"/>
</dbReference>
<dbReference type="CDD" id="cd03784">
    <property type="entry name" value="GT1_Gtf-like"/>
    <property type="match status" value="1"/>
</dbReference>
<sequence>MRVVLTCLPFRSHLVPLLAPCAHALRRAGHRVAVACAAGMADVVAECGLEHLPLPRVRTLDALLRDPAVSGSPGMPEHAEATGSDRTTVEARRAPGPLTRTFAGPLAGVLADDLIGAAARWRPDLVVRECNEFGGYLAAERLGLPHAVLDIAPHSALNLPFVRGAVDEQRVRLGLDPVDDVRHSYRTLVAGVVPQEWYPPELRTARTYRPVPVAGADRLPAEFADLPGDRPLVLAGFGTLAPVLIPELAAVQGLLVEALGRVRCTAVVALGSDPREWRGPRPGNVRLVERTPQRALLHRADLFVSHGGFGGVFESLLAGTPVVALPLFSDQPDNARRTAELGLGAEVDLGTTSPAALARVCAEVLGDRAVRDRVERMSRSLRAAPDLDALAADLVAHAR</sequence>
<keyword evidence="2" id="KW-0328">Glycosyltransferase</keyword>
<dbReference type="InterPro" id="IPR048284">
    <property type="entry name" value="EryCIII-like_N"/>
</dbReference>
<comment type="similarity">
    <text evidence="1">Belongs to the glycosyltransferase 28 family.</text>
</comment>
<evidence type="ECO:0000313" key="8">
    <source>
        <dbReference type="Proteomes" id="UP001500483"/>
    </source>
</evidence>
<organism evidence="7 8">
    <name type="scientific">Saccharopolyspora gregorii</name>
    <dbReference type="NCBI Taxonomy" id="33914"/>
    <lineage>
        <taxon>Bacteria</taxon>
        <taxon>Bacillati</taxon>
        <taxon>Actinomycetota</taxon>
        <taxon>Actinomycetes</taxon>
        <taxon>Pseudonocardiales</taxon>
        <taxon>Pseudonocardiaceae</taxon>
        <taxon>Saccharopolyspora</taxon>
    </lineage>
</organism>
<dbReference type="RefSeq" id="WP_258341977.1">
    <property type="nucleotide sequence ID" value="NZ_BAAAYK010000038.1"/>
</dbReference>
<dbReference type="EMBL" id="BAAAYK010000038">
    <property type="protein sequence ID" value="GAA3361062.1"/>
    <property type="molecule type" value="Genomic_DNA"/>
</dbReference>
<evidence type="ECO:0000259" key="5">
    <source>
        <dbReference type="Pfam" id="PF06722"/>
    </source>
</evidence>
<evidence type="ECO:0000259" key="6">
    <source>
        <dbReference type="Pfam" id="PF21036"/>
    </source>
</evidence>
<dbReference type="PANTHER" id="PTHR48050:SF13">
    <property type="entry name" value="STEROL 3-BETA-GLUCOSYLTRANSFERASE UGT80A2"/>
    <property type="match status" value="1"/>
</dbReference>
<dbReference type="Pfam" id="PF06722">
    <property type="entry name" value="EryCIII-like_C"/>
    <property type="match status" value="1"/>
</dbReference>
<dbReference type="Gene3D" id="3.40.50.2000">
    <property type="entry name" value="Glycogen Phosphorylase B"/>
    <property type="match status" value="2"/>
</dbReference>
<evidence type="ECO:0000256" key="1">
    <source>
        <dbReference type="ARBA" id="ARBA00006962"/>
    </source>
</evidence>
<accession>A0ABP6RUU5</accession>
<keyword evidence="8" id="KW-1185">Reference proteome</keyword>
<evidence type="ECO:0000256" key="3">
    <source>
        <dbReference type="ARBA" id="ARBA00022679"/>
    </source>
</evidence>
<dbReference type="InterPro" id="IPR050426">
    <property type="entry name" value="Glycosyltransferase_28"/>
</dbReference>
<dbReference type="Proteomes" id="UP001500483">
    <property type="component" value="Unassembled WGS sequence"/>
</dbReference>
<dbReference type="InterPro" id="IPR002213">
    <property type="entry name" value="UDP_glucos_trans"/>
</dbReference>
<reference evidence="8" key="1">
    <citation type="journal article" date="2019" name="Int. J. Syst. Evol. Microbiol.">
        <title>The Global Catalogue of Microorganisms (GCM) 10K type strain sequencing project: providing services to taxonomists for standard genome sequencing and annotation.</title>
        <authorList>
            <consortium name="The Broad Institute Genomics Platform"/>
            <consortium name="The Broad Institute Genome Sequencing Center for Infectious Disease"/>
            <person name="Wu L."/>
            <person name="Ma J."/>
        </authorList>
    </citation>
    <scope>NUCLEOTIDE SEQUENCE [LARGE SCALE GENOMIC DNA]</scope>
    <source>
        <strain evidence="8">JCM 9687</strain>
    </source>
</reference>
<name>A0ABP6RUU5_9PSEU</name>
<evidence type="ECO:0000256" key="2">
    <source>
        <dbReference type="ARBA" id="ARBA00022676"/>
    </source>
</evidence>
<gene>
    <name evidence="7" type="ORF">GCM10020366_43570</name>
</gene>
<feature type="region of interest" description="Disordered" evidence="4">
    <location>
        <begin position="68"/>
        <end position="89"/>
    </location>
</feature>